<comment type="caution">
    <text evidence="2">The sequence shown here is derived from an EMBL/GenBank/DDBJ whole genome shotgun (WGS) entry which is preliminary data.</text>
</comment>
<evidence type="ECO:0000313" key="3">
    <source>
        <dbReference type="Proteomes" id="UP001231189"/>
    </source>
</evidence>
<proteinExistence type="predicted"/>
<evidence type="ECO:0000256" key="1">
    <source>
        <dbReference type="SAM" id="MobiDB-lite"/>
    </source>
</evidence>
<feature type="compositionally biased region" description="Basic and acidic residues" evidence="1">
    <location>
        <begin position="81"/>
        <end position="91"/>
    </location>
</feature>
<gene>
    <name evidence="2" type="ORF">QYE76_051755</name>
</gene>
<dbReference type="AlphaFoldDB" id="A0AAD8WIW1"/>
<organism evidence="2 3">
    <name type="scientific">Lolium multiflorum</name>
    <name type="common">Italian ryegrass</name>
    <name type="synonym">Lolium perenne subsp. multiflorum</name>
    <dbReference type="NCBI Taxonomy" id="4521"/>
    <lineage>
        <taxon>Eukaryota</taxon>
        <taxon>Viridiplantae</taxon>
        <taxon>Streptophyta</taxon>
        <taxon>Embryophyta</taxon>
        <taxon>Tracheophyta</taxon>
        <taxon>Spermatophyta</taxon>
        <taxon>Magnoliopsida</taxon>
        <taxon>Liliopsida</taxon>
        <taxon>Poales</taxon>
        <taxon>Poaceae</taxon>
        <taxon>BOP clade</taxon>
        <taxon>Pooideae</taxon>
        <taxon>Poodae</taxon>
        <taxon>Poeae</taxon>
        <taxon>Poeae Chloroplast Group 2 (Poeae type)</taxon>
        <taxon>Loliodinae</taxon>
        <taxon>Loliinae</taxon>
        <taxon>Lolium</taxon>
    </lineage>
</organism>
<accession>A0AAD8WIW1</accession>
<evidence type="ECO:0000313" key="2">
    <source>
        <dbReference type="EMBL" id="KAK1663596.1"/>
    </source>
</evidence>
<feature type="region of interest" description="Disordered" evidence="1">
    <location>
        <begin position="78"/>
        <end position="97"/>
    </location>
</feature>
<reference evidence="2" key="1">
    <citation type="submission" date="2023-07" db="EMBL/GenBank/DDBJ databases">
        <title>A chromosome-level genome assembly of Lolium multiflorum.</title>
        <authorList>
            <person name="Chen Y."/>
            <person name="Copetti D."/>
            <person name="Kolliker R."/>
            <person name="Studer B."/>
        </authorList>
    </citation>
    <scope>NUCLEOTIDE SEQUENCE</scope>
    <source>
        <strain evidence="2">02402/16</strain>
        <tissue evidence="2">Leaf</tissue>
    </source>
</reference>
<keyword evidence="3" id="KW-1185">Reference proteome</keyword>
<name>A0AAD8WIW1_LOLMU</name>
<dbReference type="Proteomes" id="UP001231189">
    <property type="component" value="Unassembled WGS sequence"/>
</dbReference>
<sequence length="170" mass="19453">MGKRSKKSKVILPPPLPPDVDDEEIFISDEDVYFVENYSEHIRWIAGLDNALLDKVVSRVADHDDDKVELLYQKRERKRRAADALHPRNDDDREVEPVDALPVKLEVDLVSTTDRRSTSSAEPEVDGGRCWCREAKAIRTPGLLQWWPGSGQRSHGVVQRKEITREFHGS</sequence>
<dbReference type="EMBL" id="JAUUTY010000003">
    <property type="protein sequence ID" value="KAK1663596.1"/>
    <property type="molecule type" value="Genomic_DNA"/>
</dbReference>
<protein>
    <submittedName>
        <fullName evidence="2">Uncharacterized protein</fullName>
    </submittedName>
</protein>